<dbReference type="Proteomes" id="UP000005627">
    <property type="component" value="Chromosome 2"/>
</dbReference>
<proteinExistence type="inferred from homology"/>
<evidence type="ECO:0000256" key="8">
    <source>
        <dbReference type="ARBA" id="ARBA00022806"/>
    </source>
</evidence>
<comment type="similarity">
    <text evidence="3">Belongs to the DNA2/NAM7 helicase family.</text>
</comment>
<evidence type="ECO:0000259" key="13">
    <source>
        <dbReference type="SMART" id="SM00487"/>
    </source>
</evidence>
<dbReference type="GO" id="GO:0016787">
    <property type="term" value="F:hydrolase activity"/>
    <property type="evidence" value="ECO:0007669"/>
    <property type="project" value="UniProtKB-KW"/>
</dbReference>
<keyword evidence="8" id="KW-0347">Helicase</keyword>
<evidence type="ECO:0000256" key="11">
    <source>
        <dbReference type="ARBA" id="ARBA00048432"/>
    </source>
</evidence>
<gene>
    <name evidence="14" type="primary">TDEL0B07510</name>
    <name evidence="14" type="ORF">TDEL_0B07510</name>
</gene>
<dbReference type="GO" id="GO:0006301">
    <property type="term" value="P:DNA damage tolerance"/>
    <property type="evidence" value="ECO:0007669"/>
    <property type="project" value="EnsemblFungi"/>
</dbReference>
<dbReference type="AlphaFoldDB" id="G8ZQI6"/>
<keyword evidence="10" id="KW-0539">Nucleus</keyword>
<dbReference type="InterPro" id="IPR014001">
    <property type="entry name" value="Helicase_ATP-bd"/>
</dbReference>
<accession>G8ZQI6</accession>
<dbReference type="EMBL" id="HE616743">
    <property type="protein sequence ID" value="CCE90880.1"/>
    <property type="molecule type" value="Genomic_DNA"/>
</dbReference>
<evidence type="ECO:0000256" key="9">
    <source>
        <dbReference type="ARBA" id="ARBA00022840"/>
    </source>
</evidence>
<evidence type="ECO:0000256" key="3">
    <source>
        <dbReference type="ARBA" id="ARBA00007913"/>
    </source>
</evidence>
<evidence type="ECO:0000259" key="12">
    <source>
        <dbReference type="SMART" id="SM00382"/>
    </source>
</evidence>
<sequence length="667" mass="75257">MNKPLAEKFLKCVCHERDQDVEITSKLLNTLSLPKLVDAGYAISNLNLENLRTGLGGKLYMELGPDRAISDEISRGDIKSGDIVLIKPKTSGSRKNRRNGEKEDEEDQCDGVVFKITDRQLVITTNENQEDAAARLFASNRLYVLKTTNTITYQRMESSMRKLGEFESVPNNKITQYLLTDRPFLAQKPSNDVSFHNKSLNEPQQDAIRFALANDICIIHGPPGTGKTYTLIELIQQLCDKGQRILVCGPSNMAVDTILERLAKVLPGNLLLRIGHPARLLDSNLAHSLDILSKSGSAGGILKDIRDEIDRKIASIKKIKSSRERRQGWNDVKELRKELRQRERKVIVDLILEARVIVATLHGSSSRELCSVYHQTPKLFDCLIIDEVSQSLEPQCWIPLISHYRSDISKLVLAGDNKQLPPTIKTEDDANIKKTLQTTLFDRLVAYYGDSFKRLLSVQYRMNEEIMKFPSETLYNGQLAADDSVATKILSDLPGVDSNDDTDAPFIWYDTQGDEFIESSQEESVVASKFNENEALLVKDHIQRLIDSNVSQNSIGVIAPYSAQVTILKHFLSEKFPQIEISTVDGFQGREKEVIILSLVRSNDKFEIGFLKDERRLNVAMTRPKKQLCVIGNIETLQRCNSKFLKAWAKYGETNADIRYPDIGDLL</sequence>
<dbReference type="HOGENOM" id="CLU_001666_8_2_1"/>
<dbReference type="CDD" id="cd18808">
    <property type="entry name" value="SF1_C_Upf1"/>
    <property type="match status" value="1"/>
</dbReference>
<evidence type="ECO:0000256" key="10">
    <source>
        <dbReference type="ARBA" id="ARBA00023242"/>
    </source>
</evidence>
<dbReference type="InterPro" id="IPR047187">
    <property type="entry name" value="SF1_C_Upf1"/>
</dbReference>
<dbReference type="SUPFAM" id="SSF52540">
    <property type="entry name" value="P-loop containing nucleoside triphosphate hydrolases"/>
    <property type="match status" value="1"/>
</dbReference>
<keyword evidence="15" id="KW-1185">Reference proteome</keyword>
<dbReference type="FunCoup" id="G8ZQI6">
    <property type="interactions" value="583"/>
</dbReference>
<dbReference type="GeneID" id="11505274"/>
<dbReference type="Gene3D" id="3.40.50.300">
    <property type="entry name" value="P-loop containing nucleotide triphosphate hydrolases"/>
    <property type="match status" value="2"/>
</dbReference>
<dbReference type="eggNOG" id="KOG1803">
    <property type="taxonomic scope" value="Eukaryota"/>
</dbReference>
<evidence type="ECO:0000313" key="14">
    <source>
        <dbReference type="EMBL" id="CCE90880.1"/>
    </source>
</evidence>
<dbReference type="GO" id="GO:0033203">
    <property type="term" value="C:DNA helicase A complex"/>
    <property type="evidence" value="ECO:0007669"/>
    <property type="project" value="EnsemblFungi"/>
</dbReference>
<dbReference type="InterPro" id="IPR041679">
    <property type="entry name" value="DNA2/NAM7-like_C"/>
</dbReference>
<dbReference type="GO" id="GO:0043139">
    <property type="term" value="F:5'-3' DNA helicase activity"/>
    <property type="evidence" value="ECO:0007669"/>
    <property type="project" value="EnsemblFungi"/>
</dbReference>
<evidence type="ECO:0000313" key="15">
    <source>
        <dbReference type="Proteomes" id="UP000005627"/>
    </source>
</evidence>
<dbReference type="PANTHER" id="PTHR43788:SF8">
    <property type="entry name" value="DNA-BINDING PROTEIN SMUBP-2"/>
    <property type="match status" value="1"/>
</dbReference>
<feature type="domain" description="Helicase ATP-binding" evidence="13">
    <location>
        <begin position="196"/>
        <end position="465"/>
    </location>
</feature>
<dbReference type="InterPro" id="IPR003593">
    <property type="entry name" value="AAA+_ATPase"/>
</dbReference>
<comment type="catalytic activity">
    <reaction evidence="11">
        <text>ATP + H2O = ADP + phosphate + H(+)</text>
        <dbReference type="Rhea" id="RHEA:13065"/>
        <dbReference type="ChEBI" id="CHEBI:15377"/>
        <dbReference type="ChEBI" id="CHEBI:15378"/>
        <dbReference type="ChEBI" id="CHEBI:30616"/>
        <dbReference type="ChEBI" id="CHEBI:43474"/>
        <dbReference type="ChEBI" id="CHEBI:456216"/>
        <dbReference type="EC" id="3.6.4.12"/>
    </reaction>
    <physiologicalReaction direction="left-to-right" evidence="11">
        <dbReference type="Rhea" id="RHEA:13066"/>
    </physiologicalReaction>
</comment>
<dbReference type="Gene3D" id="2.40.30.270">
    <property type="match status" value="1"/>
</dbReference>
<dbReference type="Pfam" id="PF13086">
    <property type="entry name" value="AAA_11"/>
    <property type="match status" value="1"/>
</dbReference>
<dbReference type="RefSeq" id="XP_003680091.1">
    <property type="nucleotide sequence ID" value="XM_003680043.1"/>
</dbReference>
<protein>
    <recommendedName>
        <fullName evidence="4">DNA helicase</fullName>
        <ecNumber evidence="4">3.6.4.12</ecNumber>
    </recommendedName>
</protein>
<dbReference type="OrthoDB" id="6513042at2759"/>
<dbReference type="NCBIfam" id="TIGR00376">
    <property type="entry name" value="IGHMBP2 family helicase"/>
    <property type="match status" value="1"/>
</dbReference>
<organism evidence="14 15">
    <name type="scientific">Torulaspora delbrueckii</name>
    <name type="common">Yeast</name>
    <name type="synonym">Candida colliculosa</name>
    <dbReference type="NCBI Taxonomy" id="4950"/>
    <lineage>
        <taxon>Eukaryota</taxon>
        <taxon>Fungi</taxon>
        <taxon>Dikarya</taxon>
        <taxon>Ascomycota</taxon>
        <taxon>Saccharomycotina</taxon>
        <taxon>Saccharomycetes</taxon>
        <taxon>Saccharomycetales</taxon>
        <taxon>Saccharomycetaceae</taxon>
        <taxon>Torulaspora</taxon>
    </lineage>
</organism>
<keyword evidence="7" id="KW-0378">Hydrolase</keyword>
<name>G8ZQI6_TORDE</name>
<dbReference type="SMART" id="SM00382">
    <property type="entry name" value="AAA"/>
    <property type="match status" value="1"/>
</dbReference>
<keyword evidence="5" id="KW-0963">Cytoplasm</keyword>
<dbReference type="InterPro" id="IPR050534">
    <property type="entry name" value="Coronavir_polyprotein_1ab"/>
</dbReference>
<dbReference type="PANTHER" id="PTHR43788">
    <property type="entry name" value="DNA2/NAM7 HELICASE FAMILY MEMBER"/>
    <property type="match status" value="1"/>
</dbReference>
<dbReference type="InterPro" id="IPR027417">
    <property type="entry name" value="P-loop_NTPase"/>
</dbReference>
<dbReference type="EC" id="3.6.4.12" evidence="4"/>
<dbReference type="InterPro" id="IPR004483">
    <property type="entry name" value="SMUBP-2/Hcs1-like"/>
</dbReference>
<reference evidence="14 15" key="1">
    <citation type="journal article" date="2011" name="Proc. Natl. Acad. Sci. U.S.A.">
        <title>Evolutionary erosion of yeast sex chromosomes by mating-type switching accidents.</title>
        <authorList>
            <person name="Gordon J.L."/>
            <person name="Armisen D."/>
            <person name="Proux-Wera E."/>
            <person name="Oheigeartaigh S.S."/>
            <person name="Byrne K.P."/>
            <person name="Wolfe K.H."/>
        </authorList>
    </citation>
    <scope>NUCLEOTIDE SEQUENCE [LARGE SCALE GENOMIC DNA]</scope>
    <source>
        <strain evidence="15">ATCC 10662 / CBS 1146 / NBRC 0425 / NCYC 2629 / NRRL Y-866</strain>
    </source>
</reference>
<dbReference type="SMART" id="SM00487">
    <property type="entry name" value="DEXDc"/>
    <property type="match status" value="1"/>
</dbReference>
<dbReference type="GO" id="GO:0043601">
    <property type="term" value="C:nuclear replisome"/>
    <property type="evidence" value="ECO:0007669"/>
    <property type="project" value="EnsemblFungi"/>
</dbReference>
<evidence type="ECO:0000256" key="5">
    <source>
        <dbReference type="ARBA" id="ARBA00022490"/>
    </source>
</evidence>
<keyword evidence="9" id="KW-0067">ATP-binding</keyword>
<dbReference type="FunFam" id="3.40.50.300:FF:000326">
    <property type="entry name" value="P-loop containing nucleoside triphosphate hydrolase"/>
    <property type="match status" value="1"/>
</dbReference>
<dbReference type="Pfam" id="PF21138">
    <property type="entry name" value="SMUBP-2_HCS1_1B"/>
    <property type="match status" value="1"/>
</dbReference>
<evidence type="ECO:0000256" key="7">
    <source>
        <dbReference type="ARBA" id="ARBA00022801"/>
    </source>
</evidence>
<dbReference type="InterPro" id="IPR041677">
    <property type="entry name" value="DNA2/NAM7_AAA_11"/>
</dbReference>
<dbReference type="InterPro" id="IPR048761">
    <property type="entry name" value="SMUBP-2_HCS1_1B"/>
</dbReference>
<feature type="domain" description="AAA+ ATPase" evidence="12">
    <location>
        <begin position="213"/>
        <end position="446"/>
    </location>
</feature>
<dbReference type="KEGG" id="tdl:TDEL_0B07510"/>
<dbReference type="InParanoid" id="G8ZQI6"/>
<dbReference type="GO" id="GO:0003677">
    <property type="term" value="F:DNA binding"/>
    <property type="evidence" value="ECO:0007669"/>
    <property type="project" value="InterPro"/>
</dbReference>
<dbReference type="GO" id="GO:0005524">
    <property type="term" value="F:ATP binding"/>
    <property type="evidence" value="ECO:0007669"/>
    <property type="project" value="UniProtKB-KW"/>
</dbReference>
<dbReference type="GO" id="GO:0005737">
    <property type="term" value="C:cytoplasm"/>
    <property type="evidence" value="ECO:0007669"/>
    <property type="project" value="UniProtKB-SubCell"/>
</dbReference>
<keyword evidence="6" id="KW-0547">Nucleotide-binding</keyword>
<evidence type="ECO:0000256" key="2">
    <source>
        <dbReference type="ARBA" id="ARBA00004496"/>
    </source>
</evidence>
<evidence type="ECO:0000256" key="4">
    <source>
        <dbReference type="ARBA" id="ARBA00012551"/>
    </source>
</evidence>
<evidence type="ECO:0000256" key="6">
    <source>
        <dbReference type="ARBA" id="ARBA00022741"/>
    </source>
</evidence>
<dbReference type="GO" id="GO:0003723">
    <property type="term" value="F:RNA binding"/>
    <property type="evidence" value="ECO:0007669"/>
    <property type="project" value="InterPro"/>
</dbReference>
<dbReference type="Pfam" id="PF13087">
    <property type="entry name" value="AAA_12"/>
    <property type="match status" value="1"/>
</dbReference>
<evidence type="ECO:0000256" key="1">
    <source>
        <dbReference type="ARBA" id="ARBA00004123"/>
    </source>
</evidence>
<comment type="subcellular location">
    <subcellularLocation>
        <location evidence="2">Cytoplasm</location>
    </subcellularLocation>
    <subcellularLocation>
        <location evidence="1">Nucleus</location>
    </subcellularLocation>
</comment>